<accession>A0A5R8Y2L6</accession>
<keyword evidence="2" id="KW-0238">DNA-binding</keyword>
<dbReference type="Pfam" id="PF01047">
    <property type="entry name" value="MarR"/>
    <property type="match status" value="1"/>
</dbReference>
<comment type="caution">
    <text evidence="5">The sequence shown here is derived from an EMBL/GenBank/DDBJ whole genome shotgun (WGS) entry which is preliminary data.</text>
</comment>
<evidence type="ECO:0000256" key="2">
    <source>
        <dbReference type="ARBA" id="ARBA00023125"/>
    </source>
</evidence>
<gene>
    <name evidence="5" type="ORF">FDK22_05465</name>
</gene>
<dbReference type="PROSITE" id="PS50995">
    <property type="entry name" value="HTH_MARR_2"/>
    <property type="match status" value="1"/>
</dbReference>
<dbReference type="GO" id="GO:0003700">
    <property type="term" value="F:DNA-binding transcription factor activity"/>
    <property type="evidence" value="ECO:0007669"/>
    <property type="project" value="InterPro"/>
</dbReference>
<dbReference type="SMART" id="SM00347">
    <property type="entry name" value="HTH_MARR"/>
    <property type="match status" value="1"/>
</dbReference>
<dbReference type="InterPro" id="IPR036388">
    <property type="entry name" value="WH-like_DNA-bd_sf"/>
</dbReference>
<keyword evidence="1" id="KW-0805">Transcription regulation</keyword>
<dbReference type="SUPFAM" id="SSF46785">
    <property type="entry name" value="Winged helix' DNA-binding domain"/>
    <property type="match status" value="1"/>
</dbReference>
<feature type="domain" description="HTH marR-type" evidence="4">
    <location>
        <begin position="4"/>
        <end position="141"/>
    </location>
</feature>
<dbReference type="PRINTS" id="PR00598">
    <property type="entry name" value="HTHMARR"/>
</dbReference>
<proteinExistence type="predicted"/>
<dbReference type="PANTHER" id="PTHR42756">
    <property type="entry name" value="TRANSCRIPTIONAL REGULATOR, MARR"/>
    <property type="match status" value="1"/>
</dbReference>
<dbReference type="Gene3D" id="1.10.10.10">
    <property type="entry name" value="Winged helix-like DNA-binding domain superfamily/Winged helix DNA-binding domain"/>
    <property type="match status" value="1"/>
</dbReference>
<keyword evidence="3" id="KW-0804">Transcription</keyword>
<evidence type="ECO:0000259" key="4">
    <source>
        <dbReference type="PROSITE" id="PS50995"/>
    </source>
</evidence>
<dbReference type="AlphaFoldDB" id="A0A5R8Y2L6"/>
<dbReference type="GO" id="GO:0003677">
    <property type="term" value="F:DNA binding"/>
    <property type="evidence" value="ECO:0007669"/>
    <property type="project" value="UniProtKB-KW"/>
</dbReference>
<keyword evidence="6" id="KW-1185">Reference proteome</keyword>
<dbReference type="Proteomes" id="UP000308901">
    <property type="component" value="Unassembled WGS sequence"/>
</dbReference>
<sequence length="146" mass="16499">MIETNSIISTIATIDNSANKLIVEELKKHNLDGLAPSHGSILVVLYNNEQGVPMSKITHEINKDKSTVTALVNKLEKMELLEKLKNTDDSRSTLVRLTKKGLDTKYIVIDVISTKLLDLTYKGFTEEEKELVCNLLERIKNNFLEK</sequence>
<dbReference type="RefSeq" id="WP_138151902.1">
    <property type="nucleotide sequence ID" value="NZ_VANU01000002.1"/>
</dbReference>
<dbReference type="InterPro" id="IPR036390">
    <property type="entry name" value="WH_DNA-bd_sf"/>
</dbReference>
<protein>
    <submittedName>
        <fullName evidence="5">MarR family transcriptional regulator</fullName>
    </submittedName>
</protein>
<dbReference type="OrthoDB" id="3176111at2"/>
<evidence type="ECO:0000313" key="5">
    <source>
        <dbReference type="EMBL" id="TLP39319.1"/>
    </source>
</evidence>
<dbReference type="PANTHER" id="PTHR42756:SF1">
    <property type="entry name" value="TRANSCRIPTIONAL REPRESSOR OF EMRAB OPERON"/>
    <property type="match status" value="1"/>
</dbReference>
<name>A0A5R8Y2L6_9BACT</name>
<evidence type="ECO:0000256" key="1">
    <source>
        <dbReference type="ARBA" id="ARBA00023015"/>
    </source>
</evidence>
<evidence type="ECO:0000313" key="6">
    <source>
        <dbReference type="Proteomes" id="UP000308901"/>
    </source>
</evidence>
<organism evidence="5 6">
    <name type="scientific">Arcobacter arenosus</name>
    <dbReference type="NCBI Taxonomy" id="2576037"/>
    <lineage>
        <taxon>Bacteria</taxon>
        <taxon>Pseudomonadati</taxon>
        <taxon>Campylobacterota</taxon>
        <taxon>Epsilonproteobacteria</taxon>
        <taxon>Campylobacterales</taxon>
        <taxon>Arcobacteraceae</taxon>
        <taxon>Arcobacter</taxon>
    </lineage>
</organism>
<dbReference type="InterPro" id="IPR000835">
    <property type="entry name" value="HTH_MarR-typ"/>
</dbReference>
<reference evidence="5 6" key="1">
    <citation type="submission" date="2019-05" db="EMBL/GenBank/DDBJ databases">
        <title>Arcobacter sp. nov., isolated from sea sediment.</title>
        <authorList>
            <person name="Kim W."/>
        </authorList>
    </citation>
    <scope>NUCLEOTIDE SEQUENCE [LARGE SCALE GENOMIC DNA]</scope>
    <source>
        <strain evidence="5 6">CAU 1517</strain>
    </source>
</reference>
<dbReference type="EMBL" id="VANU01000002">
    <property type="protein sequence ID" value="TLP39319.1"/>
    <property type="molecule type" value="Genomic_DNA"/>
</dbReference>
<evidence type="ECO:0000256" key="3">
    <source>
        <dbReference type="ARBA" id="ARBA00023163"/>
    </source>
</evidence>